<sequence length="622" mass="70703">MAVAADYTRWVRELDENQSGDTQYDERLEVSNDCFKALPRSQSFVTASLSRKVKPRVAPISQTFELQQEMKLLNWHKLANEAALKAAIIKTNKIKQEDSQIATALYQEEREERVQRAQQIIEEEQLKPLQVNPEFFRSLEAKGQRDEAKLDHDVQRHIEHLRKLKELMAQREEMQRRRQQFRDKMRSLQKVDSDIHRLKQLPKLSNQDEVDVKNDRGDTNSIYHQAAMAAGGKAALDNAIMVTSLDKLMELEQRIRNLEDAGLAVDSQNEARSNSRSRRTSKQTQIPGGGLRFSKRRATGGLDEPSRTVYAVTGATKMRARDNVPLKRTSKSSVTPNKRVYPSSTGSRNRTIPNTNTFLTSLPESKQRQVRRMTERERRNFLKKEKAKEIEDRARRQNVVIEGWLDKKRAAANQRKASTSQMRASAQTSTVSRRNMKQEVPPPPRIRAPTLGAASGKRLANAHLQNFDNIKKGFTKRKEAIQRLPSTVYSRSMGQFSAATASRSQRTFTRSALIGANTRQTVNTRGITLPSTRSEVLAGKGSNRQFLGHQRESASTVVARQVTNKLPRLQQSVSSRISHRPGQSVKPNLPRILNHKGPDFTLSQPLKARSVNVPAFSRLNKR</sequence>
<feature type="coiled-coil region" evidence="1">
    <location>
        <begin position="157"/>
        <end position="191"/>
    </location>
</feature>
<protein>
    <submittedName>
        <fullName evidence="3">Uncharacterized protein</fullName>
    </submittedName>
</protein>
<evidence type="ECO:0000313" key="4">
    <source>
        <dbReference type="Proteomes" id="UP000054928"/>
    </source>
</evidence>
<dbReference type="AlphaFoldDB" id="A0A0P1B4C0"/>
<keyword evidence="4" id="KW-1185">Reference proteome</keyword>
<reference evidence="4" key="1">
    <citation type="submission" date="2014-09" db="EMBL/GenBank/DDBJ databases">
        <authorList>
            <person name="Sharma Rahul"/>
            <person name="Thines Marco"/>
        </authorList>
    </citation>
    <scope>NUCLEOTIDE SEQUENCE [LARGE SCALE GENOMIC DNA]</scope>
</reference>
<feature type="region of interest" description="Disordered" evidence="2">
    <location>
        <begin position="412"/>
        <end position="447"/>
    </location>
</feature>
<accession>A0A0P1B4C0</accession>
<name>A0A0P1B4C0_PLAHL</name>
<dbReference type="Proteomes" id="UP000054928">
    <property type="component" value="Unassembled WGS sequence"/>
</dbReference>
<dbReference type="EMBL" id="CCYD01002939">
    <property type="protein sequence ID" value="CEG48533.1"/>
    <property type="molecule type" value="Genomic_DNA"/>
</dbReference>
<feature type="compositionally biased region" description="Polar residues" evidence="2">
    <location>
        <begin position="331"/>
        <end position="358"/>
    </location>
</feature>
<dbReference type="OMA" id="KMRARDK"/>
<evidence type="ECO:0000256" key="2">
    <source>
        <dbReference type="SAM" id="MobiDB-lite"/>
    </source>
</evidence>
<proteinExistence type="predicted"/>
<feature type="region of interest" description="Disordered" evidence="2">
    <location>
        <begin position="265"/>
        <end position="305"/>
    </location>
</feature>
<feature type="region of interest" description="Disordered" evidence="2">
    <location>
        <begin position="326"/>
        <end position="358"/>
    </location>
</feature>
<feature type="compositionally biased region" description="Polar residues" evidence="2">
    <location>
        <begin position="415"/>
        <end position="433"/>
    </location>
</feature>
<dbReference type="RefSeq" id="XP_024584902.1">
    <property type="nucleotide sequence ID" value="XM_024719621.1"/>
</dbReference>
<keyword evidence="1" id="KW-0175">Coiled coil</keyword>
<organism evidence="3 4">
    <name type="scientific">Plasmopara halstedii</name>
    <name type="common">Downy mildew of sunflower</name>
    <dbReference type="NCBI Taxonomy" id="4781"/>
    <lineage>
        <taxon>Eukaryota</taxon>
        <taxon>Sar</taxon>
        <taxon>Stramenopiles</taxon>
        <taxon>Oomycota</taxon>
        <taxon>Peronosporomycetes</taxon>
        <taxon>Peronosporales</taxon>
        <taxon>Peronosporaceae</taxon>
        <taxon>Plasmopara</taxon>
    </lineage>
</organism>
<evidence type="ECO:0000256" key="1">
    <source>
        <dbReference type="SAM" id="Coils"/>
    </source>
</evidence>
<dbReference type="GeneID" id="36401406"/>
<feature type="region of interest" description="Disordered" evidence="2">
    <location>
        <begin position="571"/>
        <end position="605"/>
    </location>
</feature>
<evidence type="ECO:0000313" key="3">
    <source>
        <dbReference type="EMBL" id="CEG48533.1"/>
    </source>
</evidence>
<dbReference type="OrthoDB" id="167865at2759"/>